<gene>
    <name evidence="4" type="ORF">NCGR_LOCUS52663</name>
</gene>
<dbReference type="Proteomes" id="UP000604825">
    <property type="component" value="Unassembled WGS sequence"/>
</dbReference>
<reference evidence="4" key="1">
    <citation type="submission" date="2020-10" db="EMBL/GenBank/DDBJ databases">
        <authorList>
            <person name="Han B."/>
            <person name="Lu T."/>
            <person name="Zhao Q."/>
            <person name="Huang X."/>
            <person name="Zhao Y."/>
        </authorList>
    </citation>
    <scope>NUCLEOTIDE SEQUENCE</scope>
</reference>
<comment type="caution">
    <text evidence="4">The sequence shown here is derived from an EMBL/GenBank/DDBJ whole genome shotgun (WGS) entry which is preliminary data.</text>
</comment>
<feature type="region of interest" description="Disordered" evidence="2">
    <location>
        <begin position="1"/>
        <end position="36"/>
    </location>
</feature>
<dbReference type="EMBL" id="CAJGYO010000015">
    <property type="protein sequence ID" value="CAD6269359.1"/>
    <property type="molecule type" value="Genomic_DNA"/>
</dbReference>
<dbReference type="InterPro" id="IPR029466">
    <property type="entry name" value="NAM-associated_C"/>
</dbReference>
<evidence type="ECO:0000313" key="5">
    <source>
        <dbReference type="Proteomes" id="UP000604825"/>
    </source>
</evidence>
<proteinExistence type="predicted"/>
<keyword evidence="1" id="KW-0175">Coiled coil</keyword>
<evidence type="ECO:0000313" key="4">
    <source>
        <dbReference type="EMBL" id="CAD6269359.1"/>
    </source>
</evidence>
<evidence type="ECO:0000256" key="2">
    <source>
        <dbReference type="SAM" id="MobiDB-lite"/>
    </source>
</evidence>
<name>A0A811RGA4_9POAL</name>
<sequence>MGAAGGWEQYQADGQQADGRSQLLRGDYNSSSSIPAAGGWEQQDLAVLPWLENAAQGGQRRRVLAPNSSAAASSNPFLDVCSVKMDSGRPLTDMIMEGFTPDGVSTNIPPHMKYKHAMTSLLRSKPCHSVAETQTTITTVERPTGAKKEKHKLKQHSSIEDLDYLLAKKKEVDVEKELKKEERELKKQEMCQKALALQEERIKLDKEKFDFEQDREEERIMNVDMSTMSTRE</sequence>
<keyword evidence="5" id="KW-1185">Reference proteome</keyword>
<evidence type="ECO:0000256" key="1">
    <source>
        <dbReference type="SAM" id="Coils"/>
    </source>
</evidence>
<feature type="domain" description="No apical meristem-associated C-terminal" evidence="3">
    <location>
        <begin position="132"/>
        <end position="230"/>
    </location>
</feature>
<evidence type="ECO:0000259" key="3">
    <source>
        <dbReference type="Pfam" id="PF14303"/>
    </source>
</evidence>
<dbReference type="AlphaFoldDB" id="A0A811RGA4"/>
<organism evidence="4 5">
    <name type="scientific">Miscanthus lutarioriparius</name>
    <dbReference type="NCBI Taxonomy" id="422564"/>
    <lineage>
        <taxon>Eukaryota</taxon>
        <taxon>Viridiplantae</taxon>
        <taxon>Streptophyta</taxon>
        <taxon>Embryophyta</taxon>
        <taxon>Tracheophyta</taxon>
        <taxon>Spermatophyta</taxon>
        <taxon>Magnoliopsida</taxon>
        <taxon>Liliopsida</taxon>
        <taxon>Poales</taxon>
        <taxon>Poaceae</taxon>
        <taxon>PACMAD clade</taxon>
        <taxon>Panicoideae</taxon>
        <taxon>Andropogonodae</taxon>
        <taxon>Andropogoneae</taxon>
        <taxon>Saccharinae</taxon>
        <taxon>Miscanthus</taxon>
    </lineage>
</organism>
<protein>
    <recommendedName>
        <fullName evidence="3">No apical meristem-associated C-terminal domain-containing protein</fullName>
    </recommendedName>
</protein>
<dbReference type="Pfam" id="PF14303">
    <property type="entry name" value="NAM-associated"/>
    <property type="match status" value="1"/>
</dbReference>
<feature type="coiled-coil region" evidence="1">
    <location>
        <begin position="164"/>
        <end position="191"/>
    </location>
</feature>
<accession>A0A811RGA4</accession>